<evidence type="ECO:0000256" key="4">
    <source>
        <dbReference type="ARBA" id="ARBA00008663"/>
    </source>
</evidence>
<evidence type="ECO:0000256" key="1">
    <source>
        <dbReference type="ARBA" id="ARBA00001946"/>
    </source>
</evidence>
<keyword evidence="8" id="KW-0547">Nucleotide-binding</keyword>
<evidence type="ECO:0000256" key="13">
    <source>
        <dbReference type="ARBA" id="ARBA00023317"/>
    </source>
</evidence>
<evidence type="ECO:0000256" key="12">
    <source>
        <dbReference type="ARBA" id="ARBA00023152"/>
    </source>
</evidence>
<dbReference type="GO" id="GO:0005524">
    <property type="term" value="F:ATP binding"/>
    <property type="evidence" value="ECO:0007669"/>
    <property type="project" value="UniProtKB-KW"/>
</dbReference>
<evidence type="ECO:0000259" key="15">
    <source>
        <dbReference type="Pfam" id="PF00224"/>
    </source>
</evidence>
<evidence type="ECO:0000313" key="17">
    <source>
        <dbReference type="EMBL" id="KAG7363082.1"/>
    </source>
</evidence>
<keyword evidence="12" id="KW-0324">Glycolysis</keyword>
<dbReference type="FunFam" id="3.20.20.60:FF:000025">
    <property type="entry name" value="Pyruvate kinase"/>
    <property type="match status" value="1"/>
</dbReference>
<comment type="cofactor">
    <cofactor evidence="1">
        <name>Mg(2+)</name>
        <dbReference type="ChEBI" id="CHEBI:18420"/>
    </cofactor>
</comment>
<evidence type="ECO:0000256" key="6">
    <source>
        <dbReference type="ARBA" id="ARBA00022679"/>
    </source>
</evidence>
<keyword evidence="6" id="KW-0808">Transferase</keyword>
<comment type="pathway">
    <text evidence="3">Carbohydrate degradation; glycolysis; pyruvate from D-glyceraldehyde 3-phosphate: step 5/5.</text>
</comment>
<dbReference type="OrthoDB" id="108365at2759"/>
<keyword evidence="7" id="KW-0479">Metal-binding</keyword>
<accession>A0A9K3LJB2</accession>
<feature type="domain" description="Pyruvate kinase barrel" evidence="15">
    <location>
        <begin position="308"/>
        <end position="635"/>
    </location>
</feature>
<keyword evidence="13 17" id="KW-0670">Pyruvate</keyword>
<keyword evidence="9 17" id="KW-0418">Kinase</keyword>
<evidence type="ECO:0000256" key="5">
    <source>
        <dbReference type="ARBA" id="ARBA00012142"/>
    </source>
</evidence>
<dbReference type="GO" id="GO:0004743">
    <property type="term" value="F:pyruvate kinase activity"/>
    <property type="evidence" value="ECO:0007669"/>
    <property type="project" value="UniProtKB-EC"/>
</dbReference>
<dbReference type="InterPro" id="IPR015795">
    <property type="entry name" value="Pyrv_Knase_C"/>
</dbReference>
<evidence type="ECO:0000256" key="11">
    <source>
        <dbReference type="ARBA" id="ARBA00022842"/>
    </source>
</evidence>
<evidence type="ECO:0000256" key="10">
    <source>
        <dbReference type="ARBA" id="ARBA00022840"/>
    </source>
</evidence>
<dbReference type="AlphaFoldDB" id="A0A9K3LJB2"/>
<keyword evidence="11" id="KW-0460">Magnesium</keyword>
<organism evidence="17 18">
    <name type="scientific">Nitzschia inconspicua</name>
    <dbReference type="NCBI Taxonomy" id="303405"/>
    <lineage>
        <taxon>Eukaryota</taxon>
        <taxon>Sar</taxon>
        <taxon>Stramenopiles</taxon>
        <taxon>Ochrophyta</taxon>
        <taxon>Bacillariophyta</taxon>
        <taxon>Bacillariophyceae</taxon>
        <taxon>Bacillariophycidae</taxon>
        <taxon>Bacillariales</taxon>
        <taxon>Bacillariaceae</taxon>
        <taxon>Nitzschia</taxon>
    </lineage>
</organism>
<dbReference type="FunFam" id="2.40.33.10:FF:000001">
    <property type="entry name" value="Pyruvate kinase"/>
    <property type="match status" value="1"/>
</dbReference>
<evidence type="ECO:0000256" key="8">
    <source>
        <dbReference type="ARBA" id="ARBA00022741"/>
    </source>
</evidence>
<dbReference type="EMBL" id="JAGRRH010000010">
    <property type="protein sequence ID" value="KAG7363082.1"/>
    <property type="molecule type" value="Genomic_DNA"/>
</dbReference>
<dbReference type="GO" id="GO:0030955">
    <property type="term" value="F:potassium ion binding"/>
    <property type="evidence" value="ECO:0007669"/>
    <property type="project" value="InterPro"/>
</dbReference>
<dbReference type="GO" id="GO:0000287">
    <property type="term" value="F:magnesium ion binding"/>
    <property type="evidence" value="ECO:0007669"/>
    <property type="project" value="InterPro"/>
</dbReference>
<dbReference type="Pfam" id="PF02887">
    <property type="entry name" value="PK_C"/>
    <property type="match status" value="1"/>
</dbReference>
<comment type="similarity">
    <text evidence="4">Belongs to the pyruvate kinase family.</text>
</comment>
<evidence type="ECO:0000256" key="2">
    <source>
        <dbReference type="ARBA" id="ARBA00001958"/>
    </source>
</evidence>
<comment type="caution">
    <text evidence="17">The sequence shown here is derived from an EMBL/GenBank/DDBJ whole genome shotgun (WGS) entry which is preliminary data.</text>
</comment>
<dbReference type="Pfam" id="PF00224">
    <property type="entry name" value="PK"/>
    <property type="match status" value="1"/>
</dbReference>
<name>A0A9K3LJB2_9STRA</name>
<keyword evidence="10" id="KW-0067">ATP-binding</keyword>
<reference evidence="17" key="2">
    <citation type="submission" date="2021-04" db="EMBL/GenBank/DDBJ databases">
        <authorList>
            <person name="Podell S."/>
        </authorList>
    </citation>
    <scope>NUCLEOTIDE SEQUENCE</scope>
    <source>
        <strain evidence="17">Hildebrandi</strain>
    </source>
</reference>
<dbReference type="NCBIfam" id="NF004491">
    <property type="entry name" value="PRK05826.1"/>
    <property type="match status" value="1"/>
</dbReference>
<sequence>MNMDHRPTHLPCNDDHVVDEDGDTAADFYFDDPALLFPLSPTSVLKEIVSLAPSSETGSPLNNRLIFSKIRKTFGNQHQFLTDRPAIKRSSLSPGSEGTQSTTDWMEDEDDQRSCGSLTYSVETDQVLDDLDDDDKNLVASMMTGTVYCRHDTNEHYEEDGADPPKCFRLLDGVITAFQNIFQKTEQPPLIIPDQDAMCASIYEDSQQQNLHRHTKSICSKLSTMKISCKVLLALSGCLAPAARAFVVPRTTPGKTNIGSLYSTTEDSRTESKAATKSMTSATTTPTSKVPVETTVAAVPKVAQRWRKSTKQLSTLGPASSNREMIEKLFLAGADCFRLNYSHGSQEQKKELLMTIREIEEKYSHPIGILGDLQGPKLRVGEFSSESGEVLEAGQEFRLDLDTALGDKTRVNLPHPEIIGASEVGHTLMVDDGKVKLTVIEKGEDYLNCRVDVPGKISNRKGVNTPDSILEISPLTKKDRSDLDSMLEIGVDWVALSFVQTPADIKEIRELIDAKVPDGEFKPMIMAKIEKPSCFDGNNLEELVKLCDGIMVARGDLGVECPPEDVPILQKTIIDECRKQGKPVVVATQMLESMIESPTPTRAEASDVATAIYDGADAIMLSAESAAGKYPEESVAMQQRIINRVENDPHYRSYLNAREFAPNSTPTDAVIVAARQISQTINAKAIVCFSLRGSTVQRASRKRPGVPIMALCPFKETARQLTLSWGVYPDLPKAGSYGYTVSEEDMFDYESPIVEEASDDFDLVLRNACRSALKKGLVSDPDDLLVVTAGLPFGTPGAANVIRIVPAAGPNCWDGLCRVD</sequence>
<evidence type="ECO:0000256" key="14">
    <source>
        <dbReference type="SAM" id="MobiDB-lite"/>
    </source>
</evidence>
<comment type="cofactor">
    <cofactor evidence="2">
        <name>K(+)</name>
        <dbReference type="ChEBI" id="CHEBI:29103"/>
    </cofactor>
</comment>
<evidence type="ECO:0000256" key="9">
    <source>
        <dbReference type="ARBA" id="ARBA00022777"/>
    </source>
</evidence>
<evidence type="ECO:0000313" key="18">
    <source>
        <dbReference type="Proteomes" id="UP000693970"/>
    </source>
</evidence>
<dbReference type="EC" id="2.7.1.40" evidence="5"/>
<keyword evidence="18" id="KW-1185">Reference proteome</keyword>
<feature type="compositionally biased region" description="Polar residues" evidence="14">
    <location>
        <begin position="90"/>
        <end position="104"/>
    </location>
</feature>
<dbReference type="GO" id="GO:0016301">
    <property type="term" value="F:kinase activity"/>
    <property type="evidence" value="ECO:0007669"/>
    <property type="project" value="UniProtKB-KW"/>
</dbReference>
<feature type="compositionally biased region" description="Low complexity" evidence="14">
    <location>
        <begin position="275"/>
        <end position="288"/>
    </location>
</feature>
<dbReference type="NCBIfam" id="NF004978">
    <property type="entry name" value="PRK06354.1"/>
    <property type="match status" value="1"/>
</dbReference>
<evidence type="ECO:0000259" key="16">
    <source>
        <dbReference type="Pfam" id="PF02887"/>
    </source>
</evidence>
<dbReference type="Proteomes" id="UP000693970">
    <property type="component" value="Unassembled WGS sequence"/>
</dbReference>
<dbReference type="InterPro" id="IPR001697">
    <property type="entry name" value="Pyr_Knase"/>
</dbReference>
<dbReference type="InterPro" id="IPR015793">
    <property type="entry name" value="Pyrv_Knase_brl"/>
</dbReference>
<dbReference type="PANTHER" id="PTHR11817">
    <property type="entry name" value="PYRUVATE KINASE"/>
    <property type="match status" value="1"/>
</dbReference>
<dbReference type="NCBIfam" id="TIGR01064">
    <property type="entry name" value="pyruv_kin"/>
    <property type="match status" value="1"/>
</dbReference>
<gene>
    <name evidence="17" type="ORF">IV203_026442</name>
</gene>
<feature type="region of interest" description="Disordered" evidence="14">
    <location>
        <begin position="258"/>
        <end position="288"/>
    </location>
</feature>
<feature type="region of interest" description="Disordered" evidence="14">
    <location>
        <begin position="84"/>
        <end position="112"/>
    </location>
</feature>
<feature type="domain" description="Pyruvate kinase C-terminal" evidence="16">
    <location>
        <begin position="668"/>
        <end position="805"/>
    </location>
</feature>
<protein>
    <recommendedName>
        <fullName evidence="5">pyruvate kinase</fullName>
        <ecNumber evidence="5">2.7.1.40</ecNumber>
    </recommendedName>
</protein>
<evidence type="ECO:0000256" key="3">
    <source>
        <dbReference type="ARBA" id="ARBA00004997"/>
    </source>
</evidence>
<proteinExistence type="inferred from homology"/>
<reference evidence="17" key="1">
    <citation type="journal article" date="2021" name="Sci. Rep.">
        <title>Diploid genomic architecture of Nitzschia inconspicua, an elite biomass production diatom.</title>
        <authorList>
            <person name="Oliver A."/>
            <person name="Podell S."/>
            <person name="Pinowska A."/>
            <person name="Traller J.C."/>
            <person name="Smith S.R."/>
            <person name="McClure R."/>
            <person name="Beliaev A."/>
            <person name="Bohutskyi P."/>
            <person name="Hill E.A."/>
            <person name="Rabines A."/>
            <person name="Zheng H."/>
            <person name="Allen L.Z."/>
            <person name="Kuo A."/>
            <person name="Grigoriev I.V."/>
            <person name="Allen A.E."/>
            <person name="Hazlebeck D."/>
            <person name="Allen E.E."/>
        </authorList>
    </citation>
    <scope>NUCLEOTIDE SEQUENCE</scope>
    <source>
        <strain evidence="17">Hildebrandi</strain>
    </source>
</reference>
<evidence type="ECO:0000256" key="7">
    <source>
        <dbReference type="ARBA" id="ARBA00022723"/>
    </source>
</evidence>